<evidence type="ECO:0000256" key="1">
    <source>
        <dbReference type="SAM" id="MobiDB-lite"/>
    </source>
</evidence>
<dbReference type="EMBL" id="JANKHO010000046">
    <property type="protein sequence ID" value="KAJ3516674.1"/>
    <property type="molecule type" value="Genomic_DNA"/>
</dbReference>
<keyword evidence="2" id="KW-0472">Membrane</keyword>
<keyword evidence="2" id="KW-0812">Transmembrane</keyword>
<keyword evidence="2" id="KW-1133">Transmembrane helix</keyword>
<comment type="caution">
    <text evidence="3">The sequence shown here is derived from an EMBL/GenBank/DDBJ whole genome shotgun (WGS) entry which is preliminary data.</text>
</comment>
<sequence>MELDDTHPRLAFTGPWIHLVDKPGALNGTLSQSQSAGSTVEVTFNGTSINVYGVIYPGRRRSLPTSTYVIDPDGNSTTLFRFAPAAPEKPDYTAKFFESPELAPGWKSFSKNEKSFEGDRDFKQRLSSKTPIGVIVGAVIGSIVGLFLLVLIVVMVRRRRRAKMDLEKKAGHRDRFNTLCSKPLPGILATETGPISYHTCSSYNRVNSYLNALPQDMSSAGTPRRSRFGLEGVSEKDEVAPPASRPGTFAALPLAK</sequence>
<feature type="transmembrane region" description="Helical" evidence="2">
    <location>
        <begin position="132"/>
        <end position="156"/>
    </location>
</feature>
<evidence type="ECO:0000256" key="2">
    <source>
        <dbReference type="SAM" id="Phobius"/>
    </source>
</evidence>
<dbReference type="AlphaFoldDB" id="A0A9W8TE81"/>
<evidence type="ECO:0000313" key="3">
    <source>
        <dbReference type="EMBL" id="KAJ3516674.1"/>
    </source>
</evidence>
<proteinExistence type="predicted"/>
<keyword evidence="4" id="KW-1185">Reference proteome</keyword>
<dbReference type="Gene3D" id="2.60.120.260">
    <property type="entry name" value="Galactose-binding domain-like"/>
    <property type="match status" value="1"/>
</dbReference>
<dbReference type="Proteomes" id="UP001148786">
    <property type="component" value="Unassembled WGS sequence"/>
</dbReference>
<name>A0A9W8TE81_9AGAR</name>
<dbReference type="OrthoDB" id="3265734at2759"/>
<gene>
    <name evidence="3" type="ORF">NLJ89_g976</name>
</gene>
<organism evidence="3 4">
    <name type="scientific">Agrocybe chaxingu</name>
    <dbReference type="NCBI Taxonomy" id="84603"/>
    <lineage>
        <taxon>Eukaryota</taxon>
        <taxon>Fungi</taxon>
        <taxon>Dikarya</taxon>
        <taxon>Basidiomycota</taxon>
        <taxon>Agaricomycotina</taxon>
        <taxon>Agaricomycetes</taxon>
        <taxon>Agaricomycetidae</taxon>
        <taxon>Agaricales</taxon>
        <taxon>Agaricineae</taxon>
        <taxon>Strophariaceae</taxon>
        <taxon>Agrocybe</taxon>
    </lineage>
</organism>
<feature type="region of interest" description="Disordered" evidence="1">
    <location>
        <begin position="215"/>
        <end position="256"/>
    </location>
</feature>
<reference evidence="3" key="1">
    <citation type="submission" date="2022-07" db="EMBL/GenBank/DDBJ databases">
        <title>Genome Sequence of Agrocybe chaxingu.</title>
        <authorList>
            <person name="Buettner E."/>
        </authorList>
    </citation>
    <scope>NUCLEOTIDE SEQUENCE</scope>
    <source>
        <strain evidence="3">MP-N11</strain>
    </source>
</reference>
<evidence type="ECO:0000313" key="4">
    <source>
        <dbReference type="Proteomes" id="UP001148786"/>
    </source>
</evidence>
<protein>
    <submittedName>
        <fullName evidence="3">Uncharacterized protein</fullName>
    </submittedName>
</protein>
<accession>A0A9W8TE81</accession>